<evidence type="ECO:0000256" key="2">
    <source>
        <dbReference type="ARBA" id="ARBA00022475"/>
    </source>
</evidence>
<keyword evidence="4" id="KW-0808">Transferase</keyword>
<keyword evidence="6" id="KW-0448">Lipopolysaccharide biosynthesis</keyword>
<feature type="transmembrane region" description="Helical" evidence="10">
    <location>
        <begin position="5"/>
        <end position="22"/>
    </location>
</feature>
<proteinExistence type="predicted"/>
<keyword evidence="7 10" id="KW-1133">Transmembrane helix</keyword>
<reference evidence="11" key="1">
    <citation type="journal article" date="2014" name="Int. J. Syst. Evol. Microbiol.">
        <title>Complete genome sequence of Corynebacterium casei LMG S-19264T (=DSM 44701T), isolated from a smear-ripened cheese.</title>
        <authorList>
            <consortium name="US DOE Joint Genome Institute (JGI-PGF)"/>
            <person name="Walter F."/>
            <person name="Albersmeier A."/>
            <person name="Kalinowski J."/>
            <person name="Ruckert C."/>
        </authorList>
    </citation>
    <scope>NUCLEOTIDE SEQUENCE</scope>
    <source>
        <strain evidence="11">CGMCC 1.12181</strain>
    </source>
</reference>
<dbReference type="GO" id="GO:0009245">
    <property type="term" value="P:lipid A biosynthetic process"/>
    <property type="evidence" value="ECO:0007669"/>
    <property type="project" value="InterPro"/>
</dbReference>
<evidence type="ECO:0000256" key="9">
    <source>
        <dbReference type="ARBA" id="ARBA00023315"/>
    </source>
</evidence>
<evidence type="ECO:0000313" key="11">
    <source>
        <dbReference type="EMBL" id="GGG00859.1"/>
    </source>
</evidence>
<dbReference type="InterPro" id="IPR011920">
    <property type="entry name" value="Lipid_A_LpxL_LpxP"/>
</dbReference>
<dbReference type="Proteomes" id="UP000605253">
    <property type="component" value="Unassembled WGS sequence"/>
</dbReference>
<dbReference type="InterPro" id="IPR004960">
    <property type="entry name" value="LipA_acyltrans"/>
</dbReference>
<dbReference type="EMBL" id="BMEO01000013">
    <property type="protein sequence ID" value="GGG00859.1"/>
    <property type="molecule type" value="Genomic_DNA"/>
</dbReference>
<dbReference type="Pfam" id="PF03279">
    <property type="entry name" value="Lip_A_acyltrans"/>
    <property type="match status" value="1"/>
</dbReference>
<dbReference type="PIRSF" id="PIRSF026649">
    <property type="entry name" value="MsbB"/>
    <property type="match status" value="1"/>
</dbReference>
<dbReference type="PANTHER" id="PTHR30606:SF9">
    <property type="entry name" value="LIPID A BIOSYNTHESIS LAUROYLTRANSFERASE"/>
    <property type="match status" value="1"/>
</dbReference>
<protein>
    <submittedName>
        <fullName evidence="11">Lipid A biosynthesis lauroyltransferase</fullName>
    </submittedName>
</protein>
<organism evidence="11 12">
    <name type="scientific">Marinicella pacifica</name>
    <dbReference type="NCBI Taxonomy" id="1171543"/>
    <lineage>
        <taxon>Bacteria</taxon>
        <taxon>Pseudomonadati</taxon>
        <taxon>Pseudomonadota</taxon>
        <taxon>Gammaproteobacteria</taxon>
        <taxon>Lysobacterales</taxon>
        <taxon>Marinicellaceae</taxon>
        <taxon>Marinicella</taxon>
    </lineage>
</organism>
<keyword evidence="2" id="KW-1003">Cell membrane</keyword>
<dbReference type="RefSeq" id="WP_188365871.1">
    <property type="nucleotide sequence ID" value="NZ_BAABJF010000031.1"/>
</dbReference>
<keyword evidence="3" id="KW-0997">Cell inner membrane</keyword>
<feature type="transmembrane region" description="Helical" evidence="10">
    <location>
        <begin position="28"/>
        <end position="46"/>
    </location>
</feature>
<gene>
    <name evidence="11" type="primary">htrB</name>
    <name evidence="11" type="ORF">GCM10011365_22680</name>
</gene>
<accession>A0A917CWP1</accession>
<dbReference type="GO" id="GO:0016746">
    <property type="term" value="F:acyltransferase activity"/>
    <property type="evidence" value="ECO:0007669"/>
    <property type="project" value="UniProtKB-KW"/>
</dbReference>
<evidence type="ECO:0000256" key="10">
    <source>
        <dbReference type="SAM" id="Phobius"/>
    </source>
</evidence>
<evidence type="ECO:0000256" key="1">
    <source>
        <dbReference type="ARBA" id="ARBA00004533"/>
    </source>
</evidence>
<evidence type="ECO:0000256" key="3">
    <source>
        <dbReference type="ARBA" id="ARBA00022519"/>
    </source>
</evidence>
<evidence type="ECO:0000256" key="8">
    <source>
        <dbReference type="ARBA" id="ARBA00023136"/>
    </source>
</evidence>
<dbReference type="GO" id="GO:0009103">
    <property type="term" value="P:lipopolysaccharide biosynthetic process"/>
    <property type="evidence" value="ECO:0007669"/>
    <property type="project" value="UniProtKB-KW"/>
</dbReference>
<dbReference type="CDD" id="cd07984">
    <property type="entry name" value="LPLAT_LABLAT-like"/>
    <property type="match status" value="1"/>
</dbReference>
<comment type="subcellular location">
    <subcellularLocation>
        <location evidence="1">Cell inner membrane</location>
    </subcellularLocation>
</comment>
<dbReference type="AlphaFoldDB" id="A0A917CWP1"/>
<sequence>MRPSFWRYFPAWFVYALLWLIAQLPYRGLRAIGGFLGWLMGSVFHVRKRVIRRNVQACFPQLTEQQQAKLIKANYKETGYMVSQTLYAFFHRSNRLFNQLTIAGEHYLQACLDNNRGVLLVSGHFTALDIGGRALCQRFPVAGVYRPHKNPVMEYVVTRARTTYAKEMFSRDRLKSIVKYLKKGGVVWYAPDQDYRRGHSVFSPFFDVLASTITATHQLARLSGANVLFYRVKRIDKAPFYQLHISPPVENFPSRDAQHDTDRINRGIEDMVKQAPEQYLWLHKRFKTRPQDEPDFYAQPDVRNKP</sequence>
<dbReference type="NCBIfam" id="TIGR02207">
    <property type="entry name" value="lipid_A_htrB"/>
    <property type="match status" value="1"/>
</dbReference>
<comment type="caution">
    <text evidence="11">The sequence shown here is derived from an EMBL/GenBank/DDBJ whole genome shotgun (WGS) entry which is preliminary data.</text>
</comment>
<evidence type="ECO:0000313" key="12">
    <source>
        <dbReference type="Proteomes" id="UP000605253"/>
    </source>
</evidence>
<reference evidence="11" key="2">
    <citation type="submission" date="2020-09" db="EMBL/GenBank/DDBJ databases">
        <authorList>
            <person name="Sun Q."/>
            <person name="Zhou Y."/>
        </authorList>
    </citation>
    <scope>NUCLEOTIDE SEQUENCE</scope>
    <source>
        <strain evidence="11">CGMCC 1.12181</strain>
    </source>
</reference>
<evidence type="ECO:0000256" key="5">
    <source>
        <dbReference type="ARBA" id="ARBA00022692"/>
    </source>
</evidence>
<dbReference type="PANTHER" id="PTHR30606">
    <property type="entry name" value="LIPID A BIOSYNTHESIS LAUROYL ACYLTRANSFERASE"/>
    <property type="match status" value="1"/>
</dbReference>
<keyword evidence="12" id="KW-1185">Reference proteome</keyword>
<evidence type="ECO:0000256" key="4">
    <source>
        <dbReference type="ARBA" id="ARBA00022679"/>
    </source>
</evidence>
<keyword evidence="9" id="KW-0012">Acyltransferase</keyword>
<keyword evidence="8 10" id="KW-0472">Membrane</keyword>
<keyword evidence="5 10" id="KW-0812">Transmembrane</keyword>
<dbReference type="GO" id="GO:0005886">
    <property type="term" value="C:plasma membrane"/>
    <property type="evidence" value="ECO:0007669"/>
    <property type="project" value="UniProtKB-SubCell"/>
</dbReference>
<name>A0A917CWP1_9GAMM</name>
<evidence type="ECO:0000256" key="6">
    <source>
        <dbReference type="ARBA" id="ARBA00022985"/>
    </source>
</evidence>
<evidence type="ECO:0000256" key="7">
    <source>
        <dbReference type="ARBA" id="ARBA00022989"/>
    </source>
</evidence>